<evidence type="ECO:0000313" key="7">
    <source>
        <dbReference type="Proteomes" id="UP000245880"/>
    </source>
</evidence>
<feature type="transmembrane region" description="Helical" evidence="5">
    <location>
        <begin position="179"/>
        <end position="198"/>
    </location>
</feature>
<feature type="transmembrane region" description="Helical" evidence="5">
    <location>
        <begin position="78"/>
        <end position="99"/>
    </location>
</feature>
<dbReference type="EMBL" id="QGDT01000008">
    <property type="protein sequence ID" value="PWJ57262.1"/>
    <property type="molecule type" value="Genomic_DNA"/>
</dbReference>
<organism evidence="6 7">
    <name type="scientific">Dyadobacter jejuensis</name>
    <dbReference type="NCBI Taxonomy" id="1082580"/>
    <lineage>
        <taxon>Bacteria</taxon>
        <taxon>Pseudomonadati</taxon>
        <taxon>Bacteroidota</taxon>
        <taxon>Cytophagia</taxon>
        <taxon>Cytophagales</taxon>
        <taxon>Spirosomataceae</taxon>
        <taxon>Dyadobacter</taxon>
    </lineage>
</organism>
<dbReference type="RefSeq" id="WP_109675620.1">
    <property type="nucleotide sequence ID" value="NZ_QGDT01000008.1"/>
</dbReference>
<proteinExistence type="predicted"/>
<evidence type="ECO:0000256" key="1">
    <source>
        <dbReference type="ARBA" id="ARBA00004141"/>
    </source>
</evidence>
<dbReference type="OrthoDB" id="1452981at2"/>
<evidence type="ECO:0000313" key="6">
    <source>
        <dbReference type="EMBL" id="PWJ57262.1"/>
    </source>
</evidence>
<reference evidence="6 7" key="1">
    <citation type="submission" date="2018-03" db="EMBL/GenBank/DDBJ databases">
        <title>Genomic Encyclopedia of Archaeal and Bacterial Type Strains, Phase II (KMG-II): from individual species to whole genera.</title>
        <authorList>
            <person name="Goeker M."/>
        </authorList>
    </citation>
    <scope>NUCLEOTIDE SEQUENCE [LARGE SCALE GENOMIC DNA]</scope>
    <source>
        <strain evidence="6 7">DSM 100346</strain>
    </source>
</reference>
<dbReference type="GO" id="GO:0016765">
    <property type="term" value="F:transferase activity, transferring alkyl or aryl (other than methyl) groups"/>
    <property type="evidence" value="ECO:0007669"/>
    <property type="project" value="InterPro"/>
</dbReference>
<feature type="transmembrane region" description="Helical" evidence="5">
    <location>
        <begin position="219"/>
        <end position="241"/>
    </location>
</feature>
<sequence length="303" mass="34753">MLSNIVRFLFFANYFVGFLAVALSIETAYQLALPFLSAEYYLLLFSVTVLYYTFAYANPGTSASPNPRTAWYQQHRTFAARSQLMLLVVSIVLATKIFIQNFYKIISLPWPYWLLLGAMVLAAALYYGLLPKSLYRLNLRNTGWLKAFVIGFVWAGCVNILPITMARVEQGIHVAEPGFMLWLFLKNWMFCTVNAIMFDIKDYEDDSNRQLKTFVVRFGLYRTITFILIPLLLVGLLALLLFARYKHFAPETVLFNTIPFLSLLWVAFSLHTPKKILFYLIVIDGLLLVKAICGILGIIYAHQ</sequence>
<dbReference type="GO" id="GO:0016020">
    <property type="term" value="C:membrane"/>
    <property type="evidence" value="ECO:0007669"/>
    <property type="project" value="UniProtKB-SubCell"/>
</dbReference>
<protein>
    <submittedName>
        <fullName evidence="6">UbiA prenyltransferase family protein</fullName>
    </submittedName>
</protein>
<feature type="transmembrane region" description="Helical" evidence="5">
    <location>
        <begin position="277"/>
        <end position="301"/>
    </location>
</feature>
<dbReference type="Gene3D" id="1.20.120.1780">
    <property type="entry name" value="UbiA prenyltransferase"/>
    <property type="match status" value="1"/>
</dbReference>
<evidence type="ECO:0000256" key="5">
    <source>
        <dbReference type="SAM" id="Phobius"/>
    </source>
</evidence>
<feature type="transmembrane region" description="Helical" evidence="5">
    <location>
        <begin position="111"/>
        <end position="131"/>
    </location>
</feature>
<evidence type="ECO:0000256" key="3">
    <source>
        <dbReference type="ARBA" id="ARBA00022989"/>
    </source>
</evidence>
<dbReference type="AlphaFoldDB" id="A0A316AHU7"/>
<keyword evidence="4 5" id="KW-0472">Membrane</keyword>
<comment type="subcellular location">
    <subcellularLocation>
        <location evidence="1">Membrane</location>
        <topology evidence="1">Multi-pass membrane protein</topology>
    </subcellularLocation>
</comment>
<gene>
    <name evidence="6" type="ORF">CLV98_108182</name>
</gene>
<feature type="transmembrane region" description="Helical" evidence="5">
    <location>
        <begin position="40"/>
        <end position="57"/>
    </location>
</feature>
<name>A0A316AHU7_9BACT</name>
<dbReference type="Proteomes" id="UP000245880">
    <property type="component" value="Unassembled WGS sequence"/>
</dbReference>
<feature type="transmembrane region" description="Helical" evidence="5">
    <location>
        <begin position="253"/>
        <end position="270"/>
    </location>
</feature>
<feature type="transmembrane region" description="Helical" evidence="5">
    <location>
        <begin position="143"/>
        <end position="167"/>
    </location>
</feature>
<evidence type="ECO:0000256" key="2">
    <source>
        <dbReference type="ARBA" id="ARBA00022692"/>
    </source>
</evidence>
<keyword evidence="7" id="KW-1185">Reference proteome</keyword>
<keyword evidence="6" id="KW-0808">Transferase</keyword>
<evidence type="ECO:0000256" key="4">
    <source>
        <dbReference type="ARBA" id="ARBA00023136"/>
    </source>
</evidence>
<comment type="caution">
    <text evidence="6">The sequence shown here is derived from an EMBL/GenBank/DDBJ whole genome shotgun (WGS) entry which is preliminary data.</text>
</comment>
<keyword evidence="3 5" id="KW-1133">Transmembrane helix</keyword>
<keyword evidence="2 5" id="KW-0812">Transmembrane</keyword>
<dbReference type="InterPro" id="IPR000537">
    <property type="entry name" value="UbiA_prenyltransferase"/>
</dbReference>
<accession>A0A316AHU7</accession>
<dbReference type="Pfam" id="PF01040">
    <property type="entry name" value="UbiA"/>
    <property type="match status" value="1"/>
</dbReference>